<dbReference type="EMBL" id="OFSM01000062">
    <property type="protein sequence ID" value="SOY32676.1"/>
    <property type="molecule type" value="Genomic_DNA"/>
</dbReference>
<accession>A0A2K4ZQF4</accession>
<evidence type="ECO:0000313" key="1">
    <source>
        <dbReference type="EMBL" id="SOY32676.1"/>
    </source>
</evidence>
<name>A0A2K4ZQF4_9FIRM</name>
<reference evidence="1 2" key="1">
    <citation type="submission" date="2018-01" db="EMBL/GenBank/DDBJ databases">
        <authorList>
            <person name="Gaut B.S."/>
            <person name="Morton B.R."/>
            <person name="Clegg M.T."/>
            <person name="Duvall M.R."/>
        </authorList>
    </citation>
    <scope>NUCLEOTIDE SEQUENCE [LARGE SCALE GENOMIC DNA]</scope>
    <source>
        <strain evidence="1">GP69</strain>
    </source>
</reference>
<dbReference type="AlphaFoldDB" id="A0A2K4ZQF4"/>
<dbReference type="Proteomes" id="UP000236311">
    <property type="component" value="Unassembled WGS sequence"/>
</dbReference>
<dbReference type="OrthoDB" id="9857343at2"/>
<dbReference type="RefSeq" id="WP_103242602.1">
    <property type="nucleotide sequence ID" value="NZ_JANJZD010000067.1"/>
</dbReference>
<sequence>MNNEFVEQNQGPIYDYEDCANMIQEKTSLSREIIADVLNAEIDYMKSIGIIDEDEDVYFQA</sequence>
<keyword evidence="2" id="KW-1185">Reference proteome</keyword>
<evidence type="ECO:0000313" key="2">
    <source>
        <dbReference type="Proteomes" id="UP000236311"/>
    </source>
</evidence>
<organism evidence="1 2">
    <name type="scientific">Acetatifactor muris</name>
    <dbReference type="NCBI Taxonomy" id="879566"/>
    <lineage>
        <taxon>Bacteria</taxon>
        <taxon>Bacillati</taxon>
        <taxon>Bacillota</taxon>
        <taxon>Clostridia</taxon>
        <taxon>Lachnospirales</taxon>
        <taxon>Lachnospiraceae</taxon>
        <taxon>Acetatifactor</taxon>
    </lineage>
</organism>
<proteinExistence type="predicted"/>
<protein>
    <submittedName>
        <fullName evidence="1">Uncharacterized protein</fullName>
    </submittedName>
</protein>
<gene>
    <name evidence="1" type="ORF">AMURIS_05442</name>
</gene>